<evidence type="ECO:0000259" key="5">
    <source>
        <dbReference type="PROSITE" id="PS50043"/>
    </source>
</evidence>
<dbReference type="RefSeq" id="WP_013677394.1">
    <property type="nucleotide sequence ID" value="NZ_FNBE01000002.1"/>
</dbReference>
<dbReference type="CDD" id="cd06170">
    <property type="entry name" value="LuxR_C_like"/>
    <property type="match status" value="1"/>
</dbReference>
<dbReference type="Gene3D" id="3.40.50.2300">
    <property type="match status" value="1"/>
</dbReference>
<dbReference type="InterPro" id="IPR016032">
    <property type="entry name" value="Sig_transdc_resp-reg_C-effctor"/>
</dbReference>
<reference evidence="7 8" key="1">
    <citation type="submission" date="2016-10" db="EMBL/GenBank/DDBJ databases">
        <authorList>
            <person name="de Groot N.N."/>
        </authorList>
    </citation>
    <scope>NUCLEOTIDE SEQUENCE [LARGE SCALE GENOMIC DNA]</scope>
    <source>
        <strain evidence="7 8">CGMCC 4.3143</strain>
    </source>
</reference>
<dbReference type="InterPro" id="IPR000792">
    <property type="entry name" value="Tscrpt_reg_LuxR_C"/>
</dbReference>
<dbReference type="SMART" id="SM00448">
    <property type="entry name" value="REC"/>
    <property type="match status" value="1"/>
</dbReference>
<proteinExistence type="predicted"/>
<name>A0A1G7GNK0_PSEOR</name>
<dbReference type="PROSITE" id="PS00622">
    <property type="entry name" value="HTH_LUXR_1"/>
    <property type="match status" value="1"/>
</dbReference>
<dbReference type="AlphaFoldDB" id="A0A1G7GNK0"/>
<accession>A0A1G7GNK0</accession>
<dbReference type="EMBL" id="FNBE01000002">
    <property type="protein sequence ID" value="SDE89717.1"/>
    <property type="molecule type" value="Genomic_DNA"/>
</dbReference>
<dbReference type="STRING" id="366584.SAMN05216377_102409"/>
<dbReference type="PANTHER" id="PTHR43214">
    <property type="entry name" value="TWO-COMPONENT RESPONSE REGULATOR"/>
    <property type="match status" value="1"/>
</dbReference>
<dbReference type="GO" id="GO:0000160">
    <property type="term" value="P:phosphorelay signal transduction system"/>
    <property type="evidence" value="ECO:0007669"/>
    <property type="project" value="InterPro"/>
</dbReference>
<keyword evidence="3" id="KW-0804">Transcription</keyword>
<evidence type="ECO:0000256" key="1">
    <source>
        <dbReference type="ARBA" id="ARBA00023015"/>
    </source>
</evidence>
<protein>
    <submittedName>
        <fullName evidence="7">Two component transcriptional regulator, LuxR family</fullName>
    </submittedName>
</protein>
<dbReference type="InterPro" id="IPR011006">
    <property type="entry name" value="CheY-like_superfamily"/>
</dbReference>
<comment type="caution">
    <text evidence="4">Lacks conserved residue(s) required for the propagation of feature annotation.</text>
</comment>
<feature type="domain" description="Response regulatory" evidence="6">
    <location>
        <begin position="3"/>
        <end position="119"/>
    </location>
</feature>
<dbReference type="Proteomes" id="UP000198967">
    <property type="component" value="Unassembled WGS sequence"/>
</dbReference>
<evidence type="ECO:0000313" key="8">
    <source>
        <dbReference type="Proteomes" id="UP000198967"/>
    </source>
</evidence>
<evidence type="ECO:0000259" key="6">
    <source>
        <dbReference type="PROSITE" id="PS50110"/>
    </source>
</evidence>
<feature type="domain" description="HTH luxR-type" evidence="5">
    <location>
        <begin position="130"/>
        <end position="195"/>
    </location>
</feature>
<keyword evidence="2" id="KW-0238">DNA-binding</keyword>
<dbReference type="SUPFAM" id="SSF46894">
    <property type="entry name" value="C-terminal effector domain of the bipartite response regulators"/>
    <property type="match status" value="1"/>
</dbReference>
<dbReference type="PRINTS" id="PR00038">
    <property type="entry name" value="HTHLUXR"/>
</dbReference>
<dbReference type="Gene3D" id="1.10.10.10">
    <property type="entry name" value="Winged helix-like DNA-binding domain superfamily/Winged helix DNA-binding domain"/>
    <property type="match status" value="1"/>
</dbReference>
<dbReference type="OrthoDB" id="9808843at2"/>
<evidence type="ECO:0000256" key="2">
    <source>
        <dbReference type="ARBA" id="ARBA00023125"/>
    </source>
</evidence>
<dbReference type="InterPro" id="IPR001789">
    <property type="entry name" value="Sig_transdc_resp-reg_receiver"/>
</dbReference>
<keyword evidence="1" id="KW-0805">Transcription regulation</keyword>
<gene>
    <name evidence="7" type="ORF">SAMN05216377_102409</name>
</gene>
<evidence type="ECO:0000313" key="7">
    <source>
        <dbReference type="EMBL" id="SDE89717.1"/>
    </source>
</evidence>
<dbReference type="PROSITE" id="PS50110">
    <property type="entry name" value="RESPONSE_REGULATORY"/>
    <property type="match status" value="1"/>
</dbReference>
<dbReference type="GO" id="GO:0003677">
    <property type="term" value="F:DNA binding"/>
    <property type="evidence" value="ECO:0007669"/>
    <property type="project" value="UniProtKB-KW"/>
</dbReference>
<dbReference type="PROSITE" id="PS50043">
    <property type="entry name" value="HTH_LUXR_2"/>
    <property type="match status" value="1"/>
</dbReference>
<keyword evidence="8" id="KW-1185">Reference proteome</keyword>
<dbReference type="InterPro" id="IPR036388">
    <property type="entry name" value="WH-like_DNA-bd_sf"/>
</dbReference>
<dbReference type="InterPro" id="IPR039420">
    <property type="entry name" value="WalR-like"/>
</dbReference>
<dbReference type="SUPFAM" id="SSF52172">
    <property type="entry name" value="CheY-like"/>
    <property type="match status" value="1"/>
</dbReference>
<dbReference type="GO" id="GO:0006355">
    <property type="term" value="P:regulation of DNA-templated transcription"/>
    <property type="evidence" value="ECO:0007669"/>
    <property type="project" value="InterPro"/>
</dbReference>
<evidence type="ECO:0000256" key="4">
    <source>
        <dbReference type="PROSITE-ProRule" id="PRU00169"/>
    </source>
</evidence>
<sequence length="198" mass="21254">MTTVLICDDRRSVREGLTRVMSAVPGVHRIDCVAHGDELLARFSRQPVDVVLVGTQRAVPTGVEATRRLVAAHPQANVIVFGAPDDAGSIAAAIAGGARGYLRWDASRPELVAALAHTLASTAVPTPRTPADPGVQLTERELQVLRGMSQGKSNGQIGRELYLSEDTVKTHARRLFRKLGVRDRAQAVAHGFRRGLVS</sequence>
<organism evidence="7 8">
    <name type="scientific">Pseudonocardia oroxyli</name>
    <dbReference type="NCBI Taxonomy" id="366584"/>
    <lineage>
        <taxon>Bacteria</taxon>
        <taxon>Bacillati</taxon>
        <taxon>Actinomycetota</taxon>
        <taxon>Actinomycetes</taxon>
        <taxon>Pseudonocardiales</taxon>
        <taxon>Pseudonocardiaceae</taxon>
        <taxon>Pseudonocardia</taxon>
    </lineage>
</organism>
<dbReference type="PANTHER" id="PTHR43214:SF24">
    <property type="entry name" value="TRANSCRIPTIONAL REGULATORY PROTEIN NARL-RELATED"/>
    <property type="match status" value="1"/>
</dbReference>
<dbReference type="SMART" id="SM00421">
    <property type="entry name" value="HTH_LUXR"/>
    <property type="match status" value="1"/>
</dbReference>
<dbReference type="Pfam" id="PF00072">
    <property type="entry name" value="Response_reg"/>
    <property type="match status" value="1"/>
</dbReference>
<dbReference type="Pfam" id="PF00196">
    <property type="entry name" value="GerE"/>
    <property type="match status" value="1"/>
</dbReference>
<evidence type="ECO:0000256" key="3">
    <source>
        <dbReference type="ARBA" id="ARBA00023163"/>
    </source>
</evidence>